<dbReference type="RefSeq" id="WP_289445495.1">
    <property type="nucleotide sequence ID" value="NZ_JAUCGR010000001.1"/>
</dbReference>
<sequence>MTELALVTAQRADDVRNDRTVLLRATAIVSTGYALGASFQSAYVYTQAIPAWTEISIWSRIGANFVAVVTLVGVLALLRVYRARSLWLLLAGSAVAAAVCSVLRWWAQTVLGVYDDPTQSVRDAELMGGFITAMISASAGSWTVVARRRARSRIRASERRAVHVELAVEALEQEEIRVRREVAEGLHGTLQAKLVLVDARLREVIEHAPTLSDEDVAALAWVREELEVARDIDVRQMSRLLYPERLELGLVPAVRALLGRLPAAIATRLTASDAVRAIDDPVAGDVSVGEKLLAVRVVEEGVTNALKHGPASLVAVTLDVVDGALVVAVQNDGELYDPLTAGIASGTARLRDRLEMVGGTLALTPGETRGARLEARIPLVGG</sequence>
<dbReference type="CDD" id="cd16917">
    <property type="entry name" value="HATPase_UhpB-NarQ-NarX-like"/>
    <property type="match status" value="1"/>
</dbReference>
<evidence type="ECO:0000256" key="3">
    <source>
        <dbReference type="ARBA" id="ARBA00023012"/>
    </source>
</evidence>
<dbReference type="Gene3D" id="3.30.565.10">
    <property type="entry name" value="Histidine kinase-like ATPase, C-terminal domain"/>
    <property type="match status" value="1"/>
</dbReference>
<dbReference type="PANTHER" id="PTHR24421">
    <property type="entry name" value="NITRATE/NITRITE SENSOR PROTEIN NARX-RELATED"/>
    <property type="match status" value="1"/>
</dbReference>
<protein>
    <submittedName>
        <fullName evidence="5">ATP-binding protein</fullName>
    </submittedName>
</protein>
<comment type="caution">
    <text evidence="5">The sequence shown here is derived from an EMBL/GenBank/DDBJ whole genome shotgun (WGS) entry which is preliminary data.</text>
</comment>
<keyword evidence="3" id="KW-0902">Two-component regulatory system</keyword>
<keyword evidence="4" id="KW-0472">Membrane</keyword>
<keyword evidence="5" id="KW-0547">Nucleotide-binding</keyword>
<organism evidence="5 6">
    <name type="scientific">Cellulomonas edaphi</name>
    <dbReference type="NCBI Taxonomy" id="3053468"/>
    <lineage>
        <taxon>Bacteria</taxon>
        <taxon>Bacillati</taxon>
        <taxon>Actinomycetota</taxon>
        <taxon>Actinomycetes</taxon>
        <taxon>Micrococcales</taxon>
        <taxon>Cellulomonadaceae</taxon>
        <taxon>Cellulomonas</taxon>
    </lineage>
</organism>
<dbReference type="InterPro" id="IPR036890">
    <property type="entry name" value="HATPase_C_sf"/>
</dbReference>
<gene>
    <name evidence="5" type="ORF">QRT05_04040</name>
</gene>
<evidence type="ECO:0000256" key="2">
    <source>
        <dbReference type="ARBA" id="ARBA00022777"/>
    </source>
</evidence>
<evidence type="ECO:0000313" key="5">
    <source>
        <dbReference type="EMBL" id="MDM7830491.1"/>
    </source>
</evidence>
<feature type="transmembrane region" description="Helical" evidence="4">
    <location>
        <begin position="126"/>
        <end position="145"/>
    </location>
</feature>
<accession>A0ABT7S4D9</accession>
<dbReference type="InterPro" id="IPR050482">
    <property type="entry name" value="Sensor_HK_TwoCompSys"/>
</dbReference>
<evidence type="ECO:0000313" key="6">
    <source>
        <dbReference type="Proteomes" id="UP001321453"/>
    </source>
</evidence>
<dbReference type="EMBL" id="JAUCGR010000001">
    <property type="protein sequence ID" value="MDM7830491.1"/>
    <property type="molecule type" value="Genomic_DNA"/>
</dbReference>
<evidence type="ECO:0000256" key="4">
    <source>
        <dbReference type="SAM" id="Phobius"/>
    </source>
</evidence>
<name>A0ABT7S4D9_9CELL</name>
<keyword evidence="1" id="KW-0808">Transferase</keyword>
<keyword evidence="5" id="KW-0067">ATP-binding</keyword>
<reference evidence="5 6" key="1">
    <citation type="submission" date="2023-06" db="EMBL/GenBank/DDBJ databases">
        <title>Cellulomonas sp. MW9 Whole genome sequence.</title>
        <authorList>
            <person name="Park S."/>
        </authorList>
    </citation>
    <scope>NUCLEOTIDE SEQUENCE [LARGE SCALE GENOMIC DNA]</scope>
    <source>
        <strain evidence="5 6">MW9</strain>
    </source>
</reference>
<feature type="transmembrane region" description="Helical" evidence="4">
    <location>
        <begin position="21"/>
        <end position="45"/>
    </location>
</feature>
<dbReference type="SUPFAM" id="SSF55874">
    <property type="entry name" value="ATPase domain of HSP90 chaperone/DNA topoisomerase II/histidine kinase"/>
    <property type="match status" value="1"/>
</dbReference>
<proteinExistence type="predicted"/>
<evidence type="ECO:0000256" key="1">
    <source>
        <dbReference type="ARBA" id="ARBA00022679"/>
    </source>
</evidence>
<dbReference type="Proteomes" id="UP001321453">
    <property type="component" value="Unassembled WGS sequence"/>
</dbReference>
<dbReference type="PANTHER" id="PTHR24421:SF58">
    <property type="entry name" value="SIGNAL TRANSDUCTION HISTIDINE-PROTEIN KINASE_PHOSPHATASE UHPB"/>
    <property type="match status" value="1"/>
</dbReference>
<keyword evidence="6" id="KW-1185">Reference proteome</keyword>
<feature type="transmembrane region" description="Helical" evidence="4">
    <location>
        <begin position="85"/>
        <end position="106"/>
    </location>
</feature>
<keyword evidence="2" id="KW-0418">Kinase</keyword>
<feature type="transmembrane region" description="Helical" evidence="4">
    <location>
        <begin position="57"/>
        <end position="78"/>
    </location>
</feature>
<dbReference type="GO" id="GO:0005524">
    <property type="term" value="F:ATP binding"/>
    <property type="evidence" value="ECO:0007669"/>
    <property type="project" value="UniProtKB-KW"/>
</dbReference>
<keyword evidence="4" id="KW-0812">Transmembrane</keyword>
<keyword evidence="4" id="KW-1133">Transmembrane helix</keyword>